<accession>B5LJJ1</accession>
<gene>
    <name evidence="1" type="primary">221</name>
    <name evidence="1" type="ORF">MYRNA_221</name>
</gene>
<keyword evidence="2" id="KW-1185">Reference proteome</keyword>
<protein>
    <submittedName>
        <fullName evidence="1">Uncharacterized protein</fullName>
    </submittedName>
</protein>
<proteinExistence type="predicted"/>
<name>B5LJJ1_9CAUD</name>
<dbReference type="KEGG" id="vg:6920925"/>
<evidence type="ECO:0000313" key="1">
    <source>
        <dbReference type="EMBL" id="ACH62188.1"/>
    </source>
</evidence>
<dbReference type="Proteomes" id="UP000001849">
    <property type="component" value="Segment"/>
</dbReference>
<evidence type="ECO:0000313" key="2">
    <source>
        <dbReference type="Proteomes" id="UP000001849"/>
    </source>
</evidence>
<sequence>MAKRRKIKVDVGTITVTIPEHIIQAAIELQIVKYLEENVDFQAMLKEAVDAEVALIAPMHPNMQAVIDSVRDHLDRYPLIGNDQAFQDYVGQKIFEWLQQKPVR</sequence>
<organism evidence="1 2">
    <name type="scientific">Mycobacterium phage Myrna</name>
    <dbReference type="NCBI Taxonomy" id="546805"/>
    <lineage>
        <taxon>Viruses</taxon>
        <taxon>Duplodnaviria</taxon>
        <taxon>Heunggongvirae</taxon>
        <taxon>Uroviricota</taxon>
        <taxon>Caudoviricetes</taxon>
        <taxon>Ceeclamvirinae</taxon>
        <taxon>Myrnavirus</taxon>
        <taxon>Myrnavirus myrna</taxon>
    </lineage>
</organism>
<dbReference type="GeneID" id="6920925"/>
<reference evidence="1 2" key="1">
    <citation type="submission" date="2008-06" db="EMBL/GenBank/DDBJ databases">
        <authorList>
            <person name="Smith A.L."/>
            <person name="Paladin E.C."/>
            <person name="Jacobs-Sera D."/>
            <person name="Hendirx R.W."/>
            <person name="Hatfull G.F."/>
        </authorList>
    </citation>
    <scope>NUCLEOTIDE SEQUENCE [LARGE SCALE GENOMIC DNA]</scope>
</reference>
<dbReference type="EMBL" id="EU826466">
    <property type="protein sequence ID" value="ACH62188.1"/>
    <property type="molecule type" value="Genomic_DNA"/>
</dbReference>
<dbReference type="RefSeq" id="YP_002225098.1">
    <property type="nucleotide sequence ID" value="NC_011273.1"/>
</dbReference>